<feature type="compositionally biased region" description="Pro residues" evidence="6">
    <location>
        <begin position="385"/>
        <end position="395"/>
    </location>
</feature>
<evidence type="ECO:0000256" key="4">
    <source>
        <dbReference type="ARBA" id="ARBA00022833"/>
    </source>
</evidence>
<feature type="zinc finger region" description="C3H1-type" evidence="5">
    <location>
        <begin position="299"/>
        <end position="327"/>
    </location>
</feature>
<comment type="caution">
    <text evidence="8">The sequence shown here is derived from an EMBL/GenBank/DDBJ whole genome shotgun (WGS) entry which is preliminary data.</text>
</comment>
<feature type="domain" description="C3H1-type" evidence="7">
    <location>
        <begin position="563"/>
        <end position="592"/>
    </location>
</feature>
<feature type="compositionally biased region" description="Acidic residues" evidence="6">
    <location>
        <begin position="776"/>
        <end position="785"/>
    </location>
</feature>
<dbReference type="Pfam" id="PF00642">
    <property type="entry name" value="zf-CCCH"/>
    <property type="match status" value="1"/>
</dbReference>
<evidence type="ECO:0000313" key="8">
    <source>
        <dbReference type="EMBL" id="GMK56661.1"/>
    </source>
</evidence>
<feature type="compositionally biased region" description="Basic and acidic residues" evidence="6">
    <location>
        <begin position="679"/>
        <end position="692"/>
    </location>
</feature>
<dbReference type="Gene3D" id="3.30.1370.210">
    <property type="match status" value="1"/>
</dbReference>
<evidence type="ECO:0000259" key="7">
    <source>
        <dbReference type="PROSITE" id="PS50103"/>
    </source>
</evidence>
<feature type="region of interest" description="Disordered" evidence="6">
    <location>
        <begin position="331"/>
        <end position="365"/>
    </location>
</feature>
<feature type="zinc finger region" description="C3H1-type" evidence="5">
    <location>
        <begin position="516"/>
        <end position="546"/>
    </location>
</feature>
<feature type="zinc finger region" description="C3H1-type" evidence="5">
    <location>
        <begin position="604"/>
        <end position="631"/>
    </location>
</feature>
<dbReference type="SMART" id="SM00356">
    <property type="entry name" value="ZnF_C3H1"/>
    <property type="match status" value="5"/>
</dbReference>
<feature type="compositionally biased region" description="Pro residues" evidence="6">
    <location>
        <begin position="36"/>
        <end position="46"/>
    </location>
</feature>
<organism evidence="8 9">
    <name type="scientific">Cutaneotrichosporon spelunceum</name>
    <dbReference type="NCBI Taxonomy" id="1672016"/>
    <lineage>
        <taxon>Eukaryota</taxon>
        <taxon>Fungi</taxon>
        <taxon>Dikarya</taxon>
        <taxon>Basidiomycota</taxon>
        <taxon>Agaricomycotina</taxon>
        <taxon>Tremellomycetes</taxon>
        <taxon>Trichosporonales</taxon>
        <taxon>Trichosporonaceae</taxon>
        <taxon>Cutaneotrichosporon</taxon>
    </lineage>
</organism>
<feature type="zinc finger region" description="C3H1-type" evidence="5">
    <location>
        <begin position="181"/>
        <end position="209"/>
    </location>
</feature>
<feature type="compositionally biased region" description="Low complexity" evidence="6">
    <location>
        <begin position="791"/>
        <end position="802"/>
    </location>
</feature>
<keyword evidence="2" id="KW-0677">Repeat</keyword>
<dbReference type="AlphaFoldDB" id="A0AAD3YB53"/>
<dbReference type="SUPFAM" id="SSF90229">
    <property type="entry name" value="CCCH zinc finger"/>
    <property type="match status" value="1"/>
</dbReference>
<dbReference type="EMBL" id="BTCM01000003">
    <property type="protein sequence ID" value="GMK56661.1"/>
    <property type="molecule type" value="Genomic_DNA"/>
</dbReference>
<dbReference type="InterPro" id="IPR000571">
    <property type="entry name" value="Znf_CCCH"/>
</dbReference>
<dbReference type="PANTHER" id="PTHR12547:SF18">
    <property type="entry name" value="PROTEIN TIS11"/>
    <property type="match status" value="1"/>
</dbReference>
<dbReference type="Gene3D" id="4.10.1000.10">
    <property type="entry name" value="Zinc finger, CCCH-type"/>
    <property type="match status" value="2"/>
</dbReference>
<feature type="region of interest" description="Disordered" evidence="6">
    <location>
        <begin position="91"/>
        <end position="120"/>
    </location>
</feature>
<dbReference type="Proteomes" id="UP001222932">
    <property type="component" value="Unassembled WGS sequence"/>
</dbReference>
<evidence type="ECO:0000256" key="2">
    <source>
        <dbReference type="ARBA" id="ARBA00022737"/>
    </source>
</evidence>
<feature type="zinc finger region" description="C3H1-type" evidence="5">
    <location>
        <begin position="563"/>
        <end position="592"/>
    </location>
</feature>
<feature type="region of interest" description="Disordered" evidence="6">
    <location>
        <begin position="385"/>
        <end position="420"/>
    </location>
</feature>
<reference evidence="8" key="1">
    <citation type="journal article" date="2023" name="BMC Genomics">
        <title>Chromosome-level genome assemblies of Cutaneotrichosporon spp. (Trichosporonales, Basidiomycota) reveal imbalanced evolution between nucleotide sequences and chromosome synteny.</title>
        <authorList>
            <person name="Kobayashi Y."/>
            <person name="Kayamori A."/>
            <person name="Aoki K."/>
            <person name="Shiwa Y."/>
            <person name="Matsutani M."/>
            <person name="Fujita N."/>
            <person name="Sugita T."/>
            <person name="Iwasaki W."/>
            <person name="Tanaka N."/>
            <person name="Takashima M."/>
        </authorList>
    </citation>
    <scope>NUCLEOTIDE SEQUENCE</scope>
    <source>
        <strain evidence="8">HIS016</strain>
    </source>
</reference>
<feature type="region of interest" description="Disordered" evidence="6">
    <location>
        <begin position="15"/>
        <end position="54"/>
    </location>
</feature>
<evidence type="ECO:0000256" key="6">
    <source>
        <dbReference type="SAM" id="MobiDB-lite"/>
    </source>
</evidence>
<keyword evidence="4 5" id="KW-0862">Zinc</keyword>
<feature type="domain" description="C3H1-type" evidence="7">
    <location>
        <begin position="181"/>
        <end position="209"/>
    </location>
</feature>
<proteinExistence type="predicted"/>
<accession>A0AAD3YB53</accession>
<feature type="domain" description="C3H1-type" evidence="7">
    <location>
        <begin position="604"/>
        <end position="631"/>
    </location>
</feature>
<dbReference type="InterPro" id="IPR036855">
    <property type="entry name" value="Znf_CCCH_sf"/>
</dbReference>
<feature type="domain" description="C3H1-type" evidence="7">
    <location>
        <begin position="516"/>
        <end position="546"/>
    </location>
</feature>
<dbReference type="InterPro" id="IPR045877">
    <property type="entry name" value="ZFP36-like"/>
</dbReference>
<evidence type="ECO:0000256" key="1">
    <source>
        <dbReference type="ARBA" id="ARBA00022723"/>
    </source>
</evidence>
<feature type="region of interest" description="Disordered" evidence="6">
    <location>
        <begin position="664"/>
        <end position="714"/>
    </location>
</feature>
<protein>
    <recommendedName>
        <fullName evidence="7">C3H1-type domain-containing protein</fullName>
    </recommendedName>
</protein>
<gene>
    <name evidence="8" type="ORF">CspeluHIS016_0305010</name>
</gene>
<reference evidence="8" key="2">
    <citation type="submission" date="2023-06" db="EMBL/GenBank/DDBJ databases">
        <authorList>
            <person name="Kobayashi Y."/>
            <person name="Kayamori A."/>
            <person name="Aoki K."/>
            <person name="Shiwa Y."/>
            <person name="Fujita N."/>
            <person name="Sugita T."/>
            <person name="Iwasaki W."/>
            <person name="Tanaka N."/>
            <person name="Takashima M."/>
        </authorList>
    </citation>
    <scope>NUCLEOTIDE SEQUENCE</scope>
    <source>
        <strain evidence="8">HIS016</strain>
    </source>
</reference>
<keyword evidence="3 5" id="KW-0863">Zinc-finger</keyword>
<feature type="domain" description="C3H1-type" evidence="7">
    <location>
        <begin position="299"/>
        <end position="327"/>
    </location>
</feature>
<keyword evidence="9" id="KW-1185">Reference proteome</keyword>
<evidence type="ECO:0000256" key="5">
    <source>
        <dbReference type="PROSITE-ProRule" id="PRU00723"/>
    </source>
</evidence>
<name>A0AAD3YB53_9TREE</name>
<evidence type="ECO:0000256" key="3">
    <source>
        <dbReference type="ARBA" id="ARBA00022771"/>
    </source>
</evidence>
<dbReference type="PANTHER" id="PTHR12547">
    <property type="entry name" value="CCCH ZINC FINGER/TIS11-RELATED"/>
    <property type="match status" value="1"/>
</dbReference>
<dbReference type="GO" id="GO:0008270">
    <property type="term" value="F:zinc ion binding"/>
    <property type="evidence" value="ECO:0007669"/>
    <property type="project" value="UniProtKB-KW"/>
</dbReference>
<keyword evidence="1 5" id="KW-0479">Metal-binding</keyword>
<sequence>MSGPLFSGFRVPTSFSAHRASRDAPESMEPYRIPQYRPPWAPPPTPTTGTTGKARPARLALSSKAVAPAPLTAPVRSRMAGQAAGRGISIDVGLGRGEKGPTTGRRWPASPGRTPTSAGFPRARGLTVALLTGGGELYAESAPVTPSVAGLTVASPAVPALELGSSPGLPAPATTPVTTPRQEKILCRFYHTAGMTCTSSPCRFVHKIEVPPGPATASLSAVPLLSPETHTPDPTSGTFAAAQASALAQAQPAFLQIDGTVQITPGEAVALQTEAGAELGFVYKMSGGGKGPAGKSRLKYRTVPCKDFATGMCAYGDEYCSFIHDPENRYDEAKHGKKEQHTPSSKPKKLWRKAEASPPADAILTPPLGHDVVVSYSALPAPRLAPAPRGRPPPEARFVSDPAPAPAEWEAPAPAPAQETALQVHTNIPPTLDEDYPLNMSHPRSPGRHGVWVPSPDEYLPFFPLPNYDGYEPAAPLNPSLVWGVPQDAAPRSVFPLVSPDEIWGYGLGSSLGRQYWRTRPCQFWVSSGGRTCPHGETCRFQHVLPRRRRPASPQSPHANAKNVKTVPCRFFNSAEGCTRSDAQCPFVHVRVLPEGQHLPKPVPYRTRPCRHFQAGRCAMGSACHFAHVTDPTAVQGSPAPPPTPVTPSKPFLVDMGRRIAVSRAGGAAGGVDDGEGDGWERDQPGENRENQEGVEEGEGAGGEGEKERSNSAPAASAHYATLVAVVFACPWQETGQCTGCDVHEAHEARGLTESALAAACEVLRAKASAQSSAVESDDDDDDGLEIVTAPSRPSTRSSRSV</sequence>
<dbReference type="GO" id="GO:0003729">
    <property type="term" value="F:mRNA binding"/>
    <property type="evidence" value="ECO:0007669"/>
    <property type="project" value="InterPro"/>
</dbReference>
<dbReference type="PROSITE" id="PS50103">
    <property type="entry name" value="ZF_C3H1"/>
    <property type="match status" value="5"/>
</dbReference>
<feature type="region of interest" description="Disordered" evidence="6">
    <location>
        <begin position="768"/>
        <end position="802"/>
    </location>
</feature>
<evidence type="ECO:0000313" key="9">
    <source>
        <dbReference type="Proteomes" id="UP001222932"/>
    </source>
</evidence>